<accession>A0ABT9II96</accession>
<sequence length="61" mass="6097">MSTSPDGVPARAALGAELLRLRRTSSSEAAHPERRGRAAGPVAVAAVVTPSGGRQALPAGH</sequence>
<reference evidence="2" key="1">
    <citation type="submission" date="2023-05" db="EMBL/GenBank/DDBJ databases">
        <title>Draft genome of Pseudofrankia sp. BMG5.37.</title>
        <authorList>
            <person name="Gtari M."/>
            <person name="Ghodhbane F."/>
            <person name="Sbissi I."/>
        </authorList>
    </citation>
    <scope>NUCLEOTIDE SEQUENCE [LARGE SCALE GENOMIC DNA]</scope>
    <source>
        <strain evidence="2">BMG 814</strain>
    </source>
</reference>
<keyword evidence="2" id="KW-1185">Reference proteome</keyword>
<comment type="caution">
    <text evidence="1">The sequence shown here is derived from an EMBL/GenBank/DDBJ whole genome shotgun (WGS) entry which is preliminary data.</text>
</comment>
<organism evidence="1 2">
    <name type="scientific">Blastococcus carthaginiensis</name>
    <dbReference type="NCBI Taxonomy" id="3050034"/>
    <lineage>
        <taxon>Bacteria</taxon>
        <taxon>Bacillati</taxon>
        <taxon>Actinomycetota</taxon>
        <taxon>Actinomycetes</taxon>
        <taxon>Geodermatophilales</taxon>
        <taxon>Geodermatophilaceae</taxon>
        <taxon>Blastococcus</taxon>
    </lineage>
</organism>
<proteinExistence type="predicted"/>
<dbReference type="EMBL" id="JASNFN010000042">
    <property type="protein sequence ID" value="MDP5185300.1"/>
    <property type="molecule type" value="Genomic_DNA"/>
</dbReference>
<evidence type="ECO:0000313" key="2">
    <source>
        <dbReference type="Proteomes" id="UP001233673"/>
    </source>
</evidence>
<evidence type="ECO:0000313" key="1">
    <source>
        <dbReference type="EMBL" id="MDP5185300.1"/>
    </source>
</evidence>
<name>A0ABT9II96_9ACTN</name>
<dbReference type="Proteomes" id="UP001233673">
    <property type="component" value="Unassembled WGS sequence"/>
</dbReference>
<gene>
    <name evidence="1" type="ORF">QOZ88_21930</name>
</gene>
<protein>
    <submittedName>
        <fullName evidence="1">Uncharacterized protein</fullName>
    </submittedName>
</protein>
<dbReference type="RefSeq" id="WP_306001815.1">
    <property type="nucleotide sequence ID" value="NZ_JASNFN010000042.1"/>
</dbReference>